<dbReference type="PROSITE" id="PS50125">
    <property type="entry name" value="GUANYLATE_CYCLASE_2"/>
    <property type="match status" value="1"/>
</dbReference>
<protein>
    <submittedName>
        <fullName evidence="4">AAA family ATPase</fullName>
    </submittedName>
</protein>
<dbReference type="InterPro" id="IPR001054">
    <property type="entry name" value="A/G_cyclase"/>
</dbReference>
<gene>
    <name evidence="4" type="ORF">AACH06_00290</name>
</gene>
<dbReference type="Gene3D" id="3.40.50.300">
    <property type="entry name" value="P-loop containing nucleotide triphosphate hydrolases"/>
    <property type="match status" value="1"/>
</dbReference>
<dbReference type="SUPFAM" id="SSF52540">
    <property type="entry name" value="P-loop containing nucleoside triphosphate hydrolases"/>
    <property type="match status" value="1"/>
</dbReference>
<dbReference type="Pfam" id="PF13191">
    <property type="entry name" value="AAA_16"/>
    <property type="match status" value="1"/>
</dbReference>
<dbReference type="InterPro" id="IPR011990">
    <property type="entry name" value="TPR-like_helical_dom_sf"/>
</dbReference>
<dbReference type="SUPFAM" id="SSF55073">
    <property type="entry name" value="Nucleotide cyclase"/>
    <property type="match status" value="1"/>
</dbReference>
<dbReference type="Proteomes" id="UP001371218">
    <property type="component" value="Unassembled WGS sequence"/>
</dbReference>
<dbReference type="SUPFAM" id="SSF48452">
    <property type="entry name" value="TPR-like"/>
    <property type="match status" value="1"/>
</dbReference>
<feature type="domain" description="Guanylate cyclase" evidence="3">
    <location>
        <begin position="21"/>
        <end position="152"/>
    </location>
</feature>
<name>A0ABU9BH07_9BURK</name>
<evidence type="ECO:0000313" key="5">
    <source>
        <dbReference type="Proteomes" id="UP001371218"/>
    </source>
</evidence>
<evidence type="ECO:0000259" key="3">
    <source>
        <dbReference type="PROSITE" id="PS50125"/>
    </source>
</evidence>
<evidence type="ECO:0000256" key="1">
    <source>
        <dbReference type="ARBA" id="ARBA00022741"/>
    </source>
</evidence>
<dbReference type="Gene3D" id="3.30.70.1230">
    <property type="entry name" value="Nucleotide cyclase"/>
    <property type="match status" value="1"/>
</dbReference>
<organism evidence="4 5">
    <name type="scientific">Ideonella lacteola</name>
    <dbReference type="NCBI Taxonomy" id="2984193"/>
    <lineage>
        <taxon>Bacteria</taxon>
        <taxon>Pseudomonadati</taxon>
        <taxon>Pseudomonadota</taxon>
        <taxon>Betaproteobacteria</taxon>
        <taxon>Burkholderiales</taxon>
        <taxon>Sphaerotilaceae</taxon>
        <taxon>Ideonella</taxon>
    </lineage>
</organism>
<dbReference type="Gene3D" id="1.25.40.10">
    <property type="entry name" value="Tetratricopeptide repeat domain"/>
    <property type="match status" value="1"/>
</dbReference>
<dbReference type="InterPro" id="IPR029787">
    <property type="entry name" value="Nucleotide_cyclase"/>
</dbReference>
<accession>A0ABU9BH07</accession>
<dbReference type="Pfam" id="PF00211">
    <property type="entry name" value="Guanylate_cyc"/>
    <property type="match status" value="1"/>
</dbReference>
<dbReference type="EMBL" id="JBBUTG010000001">
    <property type="protein sequence ID" value="MEK8029242.1"/>
    <property type="molecule type" value="Genomic_DNA"/>
</dbReference>
<dbReference type="PANTHER" id="PTHR16305:SF28">
    <property type="entry name" value="GUANYLATE CYCLASE DOMAIN-CONTAINING PROTEIN"/>
    <property type="match status" value="1"/>
</dbReference>
<keyword evidence="5" id="KW-1185">Reference proteome</keyword>
<comment type="caution">
    <text evidence="4">The sequence shown here is derived from an EMBL/GenBank/DDBJ whole genome shotgun (WGS) entry which is preliminary data.</text>
</comment>
<proteinExistence type="predicted"/>
<evidence type="ECO:0000256" key="2">
    <source>
        <dbReference type="ARBA" id="ARBA00022840"/>
    </source>
</evidence>
<reference evidence="4 5" key="1">
    <citation type="submission" date="2024-04" db="EMBL/GenBank/DDBJ databases">
        <title>Novel species of the genus Ideonella isolated from streams.</title>
        <authorList>
            <person name="Lu H."/>
        </authorList>
    </citation>
    <scope>NUCLEOTIDE SEQUENCE [LARGE SCALE GENOMIC DNA]</scope>
    <source>
        <strain evidence="4 5">DXS29W</strain>
    </source>
</reference>
<sequence length="1036" mass="112031">MSGAAHENPAFADLGRRRHLTVLFADLSDSTQLGDLLEAEHYAQMLGALRMLCREIVPRHGGRIARLQGDGMLAIFGYPDPDEDDGRRAIEAALDLQRAIGRVEVPGSIVRAGSLGLHCGVHAGMVFIAEGDVERGRFELLGSVPNIAFRLSDAARRGEVVVSEETLGPQAHFFSLGEREWITPRGRKVALPAYRITGRAALQRRYEARVRRGQAPFVGRERELQALLGAVERARGGPPASVAIVGGPGLGKTRLVEEFLRRPELQGWRVLTGYCESYLGAEPLQPFLQMLRGLLNLPAGAPGALPWSSAAWSAFDALGDEGRAARDALAAAWPLVMADDTRRVPAGSAVGLIGAVFDACAALQPMLLVLDDWQWADEASQQALDALLALPHPVLIVLAMRPGAEPWADARAARIELMPLDLAQAQQAMGHLLPGADPFLAGEIFRHAGGNPLFIEELCHHAGAAQGRQVPEQALGGAAWLSALIASRVARLPDDLARLVRTAAVIGNVFPLWLLERLCHTDASEASLIRLADEDLIFPAEQPGWLRFKHGLTRDVVYEAVGLDERIALHRQVAQALGVGTQAAVAEDSFESLAYHCAAGGLHEPAARYAELAGDKAAAAPALDRARAQYTAALQALDARGPKTREDELHWCSVAEKLGMACVFDPLALSEGVGLFERGLALARHSGSTPAMARLEYWIGYLLYARGLAGPAQRHCEASLALSNECGDTRLATQVRATLGQVLHTAGDYAAALPLLDAAIDGKRQHRRPGSSVAVGSAYALACKGALLGDQGRFDLADECFAEAMALLAGNLHQVASSVRNWISCTWQWQGRWLEAAEMADASVRVAEQVKSRQLLAMSRALRGRARWMLEHRDDDLQAMRDAIAWIEARRGGLVTSLNYGHMVDACVGLDRLDEARRHAARLFQRARQRDRLGEADGCRALARAAAQAQQTDRARHYLRQADQAADARRAPHEHAKTALCEARMWVDQAPGGELAPASRQKARAQGERAAEAFERLHMPWYLAQARALLSTLGAG</sequence>
<keyword evidence="1" id="KW-0547">Nucleotide-binding</keyword>
<dbReference type="InterPro" id="IPR027417">
    <property type="entry name" value="P-loop_NTPase"/>
</dbReference>
<evidence type="ECO:0000313" key="4">
    <source>
        <dbReference type="EMBL" id="MEK8029242.1"/>
    </source>
</evidence>
<dbReference type="SMART" id="SM00044">
    <property type="entry name" value="CYCc"/>
    <property type="match status" value="1"/>
</dbReference>
<dbReference type="InterPro" id="IPR041664">
    <property type="entry name" value="AAA_16"/>
</dbReference>
<dbReference type="RefSeq" id="WP_341423586.1">
    <property type="nucleotide sequence ID" value="NZ_JBBUTG010000001.1"/>
</dbReference>
<keyword evidence="2" id="KW-0067">ATP-binding</keyword>
<dbReference type="PANTHER" id="PTHR16305">
    <property type="entry name" value="TESTICULAR SOLUBLE ADENYLYL CYCLASE"/>
    <property type="match status" value="1"/>
</dbReference>
<dbReference type="CDD" id="cd07302">
    <property type="entry name" value="CHD"/>
    <property type="match status" value="1"/>
</dbReference>